<evidence type="ECO:0000313" key="2">
    <source>
        <dbReference type="Proteomes" id="UP000297527"/>
    </source>
</evidence>
<gene>
    <name evidence="1" type="ORF">BCON_0358g00110</name>
</gene>
<proteinExistence type="predicted"/>
<sequence length="64" mass="6758">MAEEIHPAAELHPLPAFHGWKGSNGFRRTGTGACAIKGTLQDVKLICGAHTIRFVGAALQPAVH</sequence>
<name>A0A4Z1HC87_9HELO</name>
<dbReference type="EMBL" id="PQXN01000356">
    <property type="protein sequence ID" value="TGO45891.1"/>
    <property type="molecule type" value="Genomic_DNA"/>
</dbReference>
<keyword evidence="2" id="KW-1185">Reference proteome</keyword>
<evidence type="ECO:0000313" key="1">
    <source>
        <dbReference type="EMBL" id="TGO45891.1"/>
    </source>
</evidence>
<dbReference type="Proteomes" id="UP000297527">
    <property type="component" value="Unassembled WGS sequence"/>
</dbReference>
<organism evidence="1 2">
    <name type="scientific">Botryotinia convoluta</name>
    <dbReference type="NCBI Taxonomy" id="54673"/>
    <lineage>
        <taxon>Eukaryota</taxon>
        <taxon>Fungi</taxon>
        <taxon>Dikarya</taxon>
        <taxon>Ascomycota</taxon>
        <taxon>Pezizomycotina</taxon>
        <taxon>Leotiomycetes</taxon>
        <taxon>Helotiales</taxon>
        <taxon>Sclerotiniaceae</taxon>
        <taxon>Botryotinia</taxon>
    </lineage>
</organism>
<comment type="caution">
    <text evidence="1">The sequence shown here is derived from an EMBL/GenBank/DDBJ whole genome shotgun (WGS) entry which is preliminary data.</text>
</comment>
<accession>A0A4Z1HC87</accession>
<protein>
    <submittedName>
        <fullName evidence="1">Uncharacterized protein</fullName>
    </submittedName>
</protein>
<dbReference type="AlphaFoldDB" id="A0A4Z1HC87"/>
<reference evidence="1 2" key="1">
    <citation type="submission" date="2017-12" db="EMBL/GenBank/DDBJ databases">
        <title>Comparative genomics of Botrytis spp.</title>
        <authorList>
            <person name="Valero-Jimenez C.A."/>
            <person name="Tapia P."/>
            <person name="Veloso J."/>
            <person name="Silva-Moreno E."/>
            <person name="Staats M."/>
            <person name="Valdes J.H."/>
            <person name="Van Kan J.A.L."/>
        </authorList>
    </citation>
    <scope>NUCLEOTIDE SEQUENCE [LARGE SCALE GENOMIC DNA]</scope>
    <source>
        <strain evidence="1 2">MUCL11595</strain>
    </source>
</reference>